<proteinExistence type="predicted"/>
<keyword evidence="3" id="KW-0460">Magnesium</keyword>
<dbReference type="InterPro" id="IPR023214">
    <property type="entry name" value="HAD_sf"/>
</dbReference>
<dbReference type="Gene3D" id="3.40.50.1000">
    <property type="entry name" value="HAD superfamily/HAD-like"/>
    <property type="match status" value="1"/>
</dbReference>
<dbReference type="RefSeq" id="WP_301415977.1">
    <property type="nucleotide sequence ID" value="NZ_CP098023.1"/>
</dbReference>
<dbReference type="EMBL" id="CP098023">
    <property type="protein sequence ID" value="WKD50053.1"/>
    <property type="molecule type" value="Genomic_DNA"/>
</dbReference>
<keyword evidence="5" id="KW-1185">Reference proteome</keyword>
<evidence type="ECO:0000313" key="5">
    <source>
        <dbReference type="Proteomes" id="UP001321520"/>
    </source>
</evidence>
<protein>
    <submittedName>
        <fullName evidence="4">HAD hydrolase-like protein</fullName>
    </submittedName>
</protein>
<gene>
    <name evidence="4" type="ORF">M8T91_01095</name>
</gene>
<accession>A0ABY9EAK4</accession>
<evidence type="ECO:0000256" key="1">
    <source>
        <dbReference type="ARBA" id="ARBA00022723"/>
    </source>
</evidence>
<dbReference type="SUPFAM" id="SSF56784">
    <property type="entry name" value="HAD-like"/>
    <property type="match status" value="1"/>
</dbReference>
<dbReference type="PANTHER" id="PTHR46470">
    <property type="entry name" value="N-ACYLNEURAMINATE-9-PHOSPHATASE"/>
    <property type="match status" value="1"/>
</dbReference>
<dbReference type="InterPro" id="IPR051400">
    <property type="entry name" value="HAD-like_hydrolase"/>
</dbReference>
<reference evidence="4 5" key="1">
    <citation type="submission" date="2022-05" db="EMBL/GenBank/DDBJ databases">
        <title>Microbulbifer sp. nov., isolated from sponge.</title>
        <authorList>
            <person name="Gao L."/>
        </authorList>
    </citation>
    <scope>NUCLEOTIDE SEQUENCE [LARGE SCALE GENOMIC DNA]</scope>
    <source>
        <strain evidence="4 5">MI-G</strain>
    </source>
</reference>
<organism evidence="4 5">
    <name type="scientific">Microbulbifer spongiae</name>
    <dbReference type="NCBI Taxonomy" id="2944933"/>
    <lineage>
        <taxon>Bacteria</taxon>
        <taxon>Pseudomonadati</taxon>
        <taxon>Pseudomonadota</taxon>
        <taxon>Gammaproteobacteria</taxon>
        <taxon>Cellvibrionales</taxon>
        <taxon>Microbulbiferaceae</taxon>
        <taxon>Microbulbifer</taxon>
    </lineage>
</organism>
<keyword evidence="2" id="KW-0378">Hydrolase</keyword>
<dbReference type="Pfam" id="PF00702">
    <property type="entry name" value="Hydrolase"/>
    <property type="match status" value="1"/>
</dbReference>
<keyword evidence="1" id="KW-0479">Metal-binding</keyword>
<evidence type="ECO:0000256" key="2">
    <source>
        <dbReference type="ARBA" id="ARBA00022801"/>
    </source>
</evidence>
<name>A0ABY9EAK4_9GAMM</name>
<evidence type="ECO:0000256" key="3">
    <source>
        <dbReference type="ARBA" id="ARBA00022842"/>
    </source>
</evidence>
<dbReference type="PANTHER" id="PTHR46470:SF2">
    <property type="entry name" value="GLYCERALDEHYDE 3-PHOSPHATE PHOSPHATASE"/>
    <property type="match status" value="1"/>
</dbReference>
<dbReference type="Proteomes" id="UP001321520">
    <property type="component" value="Chromosome"/>
</dbReference>
<dbReference type="InterPro" id="IPR036412">
    <property type="entry name" value="HAD-like_sf"/>
</dbReference>
<sequence>MPKAYLFDWGDTLMVDFPGIPGKMCNWKYVEAVTGAKELLQSLSESAEIYVATGADESSPSEIEAAFSRCGLSQFIKGYFCKSNLGISKGSGQFFSAILSKLDMPPSEATVVGDSFEKDIKPAVAAGMDAVWLTTETCEAPNGVRKIHQLSELCT</sequence>
<evidence type="ECO:0000313" key="4">
    <source>
        <dbReference type="EMBL" id="WKD50053.1"/>
    </source>
</evidence>